<keyword evidence="1" id="KW-1133">Transmembrane helix</keyword>
<organism evidence="2 3">
    <name type="scientific">Bhargavaea cecembensis</name>
    <dbReference type="NCBI Taxonomy" id="394098"/>
    <lineage>
        <taxon>Bacteria</taxon>
        <taxon>Bacillati</taxon>
        <taxon>Bacillota</taxon>
        <taxon>Bacilli</taxon>
        <taxon>Bacillales</taxon>
        <taxon>Caryophanaceae</taxon>
        <taxon>Bhargavaea</taxon>
    </lineage>
</organism>
<dbReference type="OrthoDB" id="2418206at2"/>
<reference evidence="2 3" key="1">
    <citation type="submission" date="2016-01" db="EMBL/GenBank/DDBJ databases">
        <title>Whole genome sequencing of Bhargavaea cecembensis T14.</title>
        <authorList>
            <person name="Hong K.W."/>
        </authorList>
    </citation>
    <scope>NUCLEOTIDE SEQUENCE [LARGE SCALE GENOMIC DNA]</scope>
    <source>
        <strain evidence="2 3">T14</strain>
    </source>
</reference>
<protein>
    <submittedName>
        <fullName evidence="2">Uncharacterized protein</fullName>
    </submittedName>
</protein>
<feature type="transmembrane region" description="Helical" evidence="1">
    <location>
        <begin position="210"/>
        <end position="231"/>
    </location>
</feature>
<feature type="transmembrane region" description="Helical" evidence="1">
    <location>
        <begin position="294"/>
        <end position="312"/>
    </location>
</feature>
<evidence type="ECO:0000313" key="2">
    <source>
        <dbReference type="EMBL" id="KZE38953.1"/>
    </source>
</evidence>
<name>A0A161SM96_9BACL</name>
<keyword evidence="1" id="KW-0812">Transmembrane</keyword>
<comment type="caution">
    <text evidence="2">The sequence shown here is derived from an EMBL/GenBank/DDBJ whole genome shotgun (WGS) entry which is preliminary data.</text>
</comment>
<sequence>MTDKRMSTQETFYELLLKLAMQEDVTEELLVRVAHRFKQSFLVDEEIDYPAIFRSIFRHEIDREQLDLLLQFLAELEKILSDEGHKRLIRKMRRHFLLSYEQKVAFLASEKNLQKIVEKFDEEVDKRVQSLEIEVGRVQFELSNQLAVIDSQREAQVRLTEQLKDFESHLSRIYTQFVTILGIFTAIVLSIFGGLQLITSTFDELHELPVWKATLMASLVAIAVLCMLGLLTRWISSLIEARTNKVPASLFFANNGPFSVGIFIFSYMAIASIIFSSSSTRITFEQLVNTGNSLPVLTLLILPVALGAAVLIKTIDYRKFK</sequence>
<dbReference type="Proteomes" id="UP000076490">
    <property type="component" value="Unassembled WGS sequence"/>
</dbReference>
<keyword evidence="1" id="KW-0472">Membrane</keyword>
<evidence type="ECO:0000313" key="3">
    <source>
        <dbReference type="Proteomes" id="UP000076490"/>
    </source>
</evidence>
<gene>
    <name evidence="2" type="ORF">AV656_08625</name>
</gene>
<feature type="transmembrane region" description="Helical" evidence="1">
    <location>
        <begin position="252"/>
        <end position="274"/>
    </location>
</feature>
<feature type="transmembrane region" description="Helical" evidence="1">
    <location>
        <begin position="173"/>
        <end position="198"/>
    </location>
</feature>
<dbReference type="EMBL" id="LQNT01000009">
    <property type="protein sequence ID" value="KZE38953.1"/>
    <property type="molecule type" value="Genomic_DNA"/>
</dbReference>
<evidence type="ECO:0000256" key="1">
    <source>
        <dbReference type="SAM" id="Phobius"/>
    </source>
</evidence>
<proteinExistence type="predicted"/>
<dbReference type="AlphaFoldDB" id="A0A161SM96"/>
<accession>A0A161SM96</accession>